<proteinExistence type="predicted"/>
<dbReference type="EMBL" id="BRLH01000005">
    <property type="protein sequence ID" value="GKX56338.1"/>
    <property type="molecule type" value="Genomic_DNA"/>
</dbReference>
<reference evidence="1" key="1">
    <citation type="submission" date="2022-06" db="EMBL/GenBank/DDBJ databases">
        <title>Draft genome sequences of Leminorella grimontii str. JCM5902.</title>
        <authorList>
            <person name="Wakabayashi Y."/>
            <person name="Kojima K."/>
        </authorList>
    </citation>
    <scope>NUCLEOTIDE SEQUENCE</scope>
    <source>
        <strain evidence="1">JCM 5902</strain>
    </source>
</reference>
<evidence type="ECO:0000313" key="1">
    <source>
        <dbReference type="EMBL" id="GKX56338.1"/>
    </source>
</evidence>
<sequence length="70" mass="8014">MYNYSNRSLSVDQHKLVVIVEFYFAVFSQTDYIKENAYANVSRTRRLEARTVRLKSKNAGGKNPGEPAVD</sequence>
<organism evidence="1 2">
    <name type="scientific">Leminorella grimontii</name>
    <dbReference type="NCBI Taxonomy" id="82981"/>
    <lineage>
        <taxon>Bacteria</taxon>
        <taxon>Pseudomonadati</taxon>
        <taxon>Pseudomonadota</taxon>
        <taxon>Gammaproteobacteria</taxon>
        <taxon>Enterobacterales</taxon>
        <taxon>Budviciaceae</taxon>
        <taxon>Leminorella</taxon>
    </lineage>
</organism>
<evidence type="ECO:0000313" key="2">
    <source>
        <dbReference type="Proteomes" id="UP001058124"/>
    </source>
</evidence>
<gene>
    <name evidence="1" type="ORF">SOASR030_24500</name>
</gene>
<comment type="caution">
    <text evidence="1">The sequence shown here is derived from an EMBL/GenBank/DDBJ whole genome shotgun (WGS) entry which is preliminary data.</text>
</comment>
<dbReference type="Proteomes" id="UP001058124">
    <property type="component" value="Unassembled WGS sequence"/>
</dbReference>
<accession>A0AAV5N2M4</accession>
<evidence type="ECO:0008006" key="3">
    <source>
        <dbReference type="Google" id="ProtNLM"/>
    </source>
</evidence>
<name>A0AAV5N2M4_9GAMM</name>
<keyword evidence="2" id="KW-1185">Reference proteome</keyword>
<dbReference type="AlphaFoldDB" id="A0AAV5N2M4"/>
<protein>
    <recommendedName>
        <fullName evidence="3">Transposase</fullName>
    </recommendedName>
</protein>